<evidence type="ECO:0000313" key="3">
    <source>
        <dbReference type="EMBL" id="SVA22473.1"/>
    </source>
</evidence>
<feature type="domain" description="VOC" evidence="2">
    <location>
        <begin position="5"/>
        <end position="142"/>
    </location>
</feature>
<dbReference type="InterPro" id="IPR037523">
    <property type="entry name" value="VOC_core"/>
</dbReference>
<protein>
    <recommendedName>
        <fullName evidence="2">VOC domain-containing protein</fullName>
    </recommendedName>
</protein>
<dbReference type="PROSITE" id="PS51819">
    <property type="entry name" value="VOC"/>
    <property type="match status" value="1"/>
</dbReference>
<dbReference type="PANTHER" id="PTHR43048:SF3">
    <property type="entry name" value="METHYLMALONYL-COA EPIMERASE, MITOCHONDRIAL"/>
    <property type="match status" value="1"/>
</dbReference>
<dbReference type="InterPro" id="IPR051785">
    <property type="entry name" value="MMCE/EMCE_epimerase"/>
</dbReference>
<dbReference type="SUPFAM" id="SSF54593">
    <property type="entry name" value="Glyoxalase/Bleomycin resistance protein/Dihydroxybiphenyl dioxygenase"/>
    <property type="match status" value="1"/>
</dbReference>
<dbReference type="GO" id="GO:0046872">
    <property type="term" value="F:metal ion binding"/>
    <property type="evidence" value="ECO:0007669"/>
    <property type="project" value="UniProtKB-KW"/>
</dbReference>
<dbReference type="GO" id="GO:0004493">
    <property type="term" value="F:methylmalonyl-CoA epimerase activity"/>
    <property type="evidence" value="ECO:0007669"/>
    <property type="project" value="TreeGrafter"/>
</dbReference>
<gene>
    <name evidence="3" type="ORF">METZ01_LOCUS75327</name>
</gene>
<dbReference type="GO" id="GO:0046491">
    <property type="term" value="P:L-methylmalonyl-CoA metabolic process"/>
    <property type="evidence" value="ECO:0007669"/>
    <property type="project" value="TreeGrafter"/>
</dbReference>
<dbReference type="Gene3D" id="3.10.180.10">
    <property type="entry name" value="2,3-Dihydroxybiphenyl 1,2-Dioxygenase, domain 1"/>
    <property type="match status" value="1"/>
</dbReference>
<name>A0A381U7F7_9ZZZZ</name>
<proteinExistence type="predicted"/>
<dbReference type="AlphaFoldDB" id="A0A381U7F7"/>
<feature type="non-terminal residue" evidence="3">
    <location>
        <position position="1"/>
    </location>
</feature>
<dbReference type="InterPro" id="IPR029068">
    <property type="entry name" value="Glyas_Bleomycin-R_OHBP_Dase"/>
</dbReference>
<dbReference type="PANTHER" id="PTHR43048">
    <property type="entry name" value="METHYLMALONYL-COA EPIMERASE"/>
    <property type="match status" value="1"/>
</dbReference>
<accession>A0A381U7F7</accession>
<dbReference type="Pfam" id="PF00903">
    <property type="entry name" value="Glyoxalase"/>
    <property type="match status" value="1"/>
</dbReference>
<evidence type="ECO:0000259" key="2">
    <source>
        <dbReference type="PROSITE" id="PS51819"/>
    </source>
</evidence>
<keyword evidence="1" id="KW-0479">Metal-binding</keyword>
<evidence type="ECO:0000256" key="1">
    <source>
        <dbReference type="ARBA" id="ARBA00022723"/>
    </source>
</evidence>
<dbReference type="InterPro" id="IPR004360">
    <property type="entry name" value="Glyas_Fos-R_dOase_dom"/>
</dbReference>
<dbReference type="EMBL" id="UINC01005619">
    <property type="protein sequence ID" value="SVA22473.1"/>
    <property type="molecule type" value="Genomic_DNA"/>
</dbReference>
<reference evidence="3" key="1">
    <citation type="submission" date="2018-05" db="EMBL/GenBank/DDBJ databases">
        <authorList>
            <person name="Lanie J.A."/>
            <person name="Ng W.-L."/>
            <person name="Kazmierczak K.M."/>
            <person name="Andrzejewski T.M."/>
            <person name="Davidsen T.M."/>
            <person name="Wayne K.J."/>
            <person name="Tettelin H."/>
            <person name="Glass J.I."/>
            <person name="Rusch D."/>
            <person name="Podicherti R."/>
            <person name="Tsui H.-C.T."/>
            <person name="Winkler M.E."/>
        </authorList>
    </citation>
    <scope>NUCLEOTIDE SEQUENCE</scope>
</reference>
<organism evidence="3">
    <name type="scientific">marine metagenome</name>
    <dbReference type="NCBI Taxonomy" id="408172"/>
    <lineage>
        <taxon>unclassified sequences</taxon>
        <taxon>metagenomes</taxon>
        <taxon>ecological metagenomes</taxon>
    </lineage>
</organism>
<sequence length="175" mass="20444">VRARSFSHCGITVSDFNKAVRFYWDVFRCPLVGVADTPPDRVRSFFHVDGEQPRCKIGWIRVPGGAVLEIFEFQPDQQAIAIPWNRIGLTHISFNVRNTQKWYEYLVSKGVECVSQPERSPRGHTFFFAKDFDGNLIELMDLGYMHYVLNWLGPLGGWLFRRGMYRRYYETPKSV</sequence>